<keyword evidence="3" id="KW-1185">Reference proteome</keyword>
<feature type="region of interest" description="Disordered" evidence="1">
    <location>
        <begin position="47"/>
        <end position="87"/>
    </location>
</feature>
<organism evidence="2 3">
    <name type="scientific">Ditylenchus destructor</name>
    <dbReference type="NCBI Taxonomy" id="166010"/>
    <lineage>
        <taxon>Eukaryota</taxon>
        <taxon>Metazoa</taxon>
        <taxon>Ecdysozoa</taxon>
        <taxon>Nematoda</taxon>
        <taxon>Chromadorea</taxon>
        <taxon>Rhabditida</taxon>
        <taxon>Tylenchina</taxon>
        <taxon>Tylenchomorpha</taxon>
        <taxon>Sphaerularioidea</taxon>
        <taxon>Anguinidae</taxon>
        <taxon>Anguininae</taxon>
        <taxon>Ditylenchus</taxon>
    </lineage>
</organism>
<evidence type="ECO:0000313" key="2">
    <source>
        <dbReference type="EMBL" id="KAI1728280.1"/>
    </source>
</evidence>
<comment type="caution">
    <text evidence="2">The sequence shown here is derived from an EMBL/GenBank/DDBJ whole genome shotgun (WGS) entry which is preliminary data.</text>
</comment>
<protein>
    <submittedName>
        <fullName evidence="2">Uncharacterized protein</fullName>
    </submittedName>
</protein>
<evidence type="ECO:0000313" key="3">
    <source>
        <dbReference type="Proteomes" id="UP001201812"/>
    </source>
</evidence>
<dbReference type="EMBL" id="JAKKPZ010000001">
    <property type="protein sequence ID" value="KAI1728280.1"/>
    <property type="molecule type" value="Genomic_DNA"/>
</dbReference>
<dbReference type="Proteomes" id="UP001201812">
    <property type="component" value="Unassembled WGS sequence"/>
</dbReference>
<accession>A0AAD4NGI9</accession>
<sequence>MGNHARTQRPGRDVAGRFRHTWWGEFFSNLASSKTYQHRTRPACFVGEKGQARRSHRKTGWNLPPFEEGESESGGRPKKETAGTAATTRPYSASFSIWLTTHNILCSRFLFFNGKNNWKEKERKTVVG</sequence>
<dbReference type="AlphaFoldDB" id="A0AAD4NGI9"/>
<evidence type="ECO:0000256" key="1">
    <source>
        <dbReference type="SAM" id="MobiDB-lite"/>
    </source>
</evidence>
<reference evidence="2" key="1">
    <citation type="submission" date="2022-01" db="EMBL/GenBank/DDBJ databases">
        <title>Genome Sequence Resource for Two Populations of Ditylenchus destructor, the Migratory Endoparasitic Phytonematode.</title>
        <authorList>
            <person name="Zhang H."/>
            <person name="Lin R."/>
            <person name="Xie B."/>
        </authorList>
    </citation>
    <scope>NUCLEOTIDE SEQUENCE</scope>
    <source>
        <strain evidence="2">BazhouSP</strain>
    </source>
</reference>
<proteinExistence type="predicted"/>
<name>A0AAD4NGI9_9BILA</name>
<gene>
    <name evidence="2" type="ORF">DdX_00447</name>
</gene>